<dbReference type="InterPro" id="IPR011600">
    <property type="entry name" value="Pept_C14_caspase"/>
</dbReference>
<reference evidence="3" key="1">
    <citation type="submission" date="2018-04" db="EMBL/GenBank/DDBJ databases">
        <title>Genomes of Endosymbiotic and Endophytic Bradyrhizobium Publication status.</title>
        <authorList>
            <person name="Guha S."/>
            <person name="Jorrin B."/>
            <person name="Sarkar M."/>
            <person name="Poole P.S."/>
            <person name="DasGupta M."/>
        </authorList>
    </citation>
    <scope>NUCLEOTIDE SEQUENCE</scope>
    <source>
        <strain evidence="3">WBOS16</strain>
    </source>
</reference>
<evidence type="ECO:0000313" key="3">
    <source>
        <dbReference type="EMBL" id="UUO65515.1"/>
    </source>
</evidence>
<dbReference type="InterPro" id="IPR001309">
    <property type="entry name" value="Pept_C14_p20"/>
</dbReference>
<dbReference type="PROSITE" id="PS50208">
    <property type="entry name" value="CASPASE_P20"/>
    <property type="match status" value="1"/>
</dbReference>
<evidence type="ECO:0000256" key="1">
    <source>
        <dbReference type="SAM" id="MobiDB-lite"/>
    </source>
</evidence>
<dbReference type="RefSeq" id="WP_257176334.1">
    <property type="nucleotide sequence ID" value="NZ_CP028989.1"/>
</dbReference>
<dbReference type="Gene3D" id="3.40.50.1460">
    <property type="match status" value="1"/>
</dbReference>
<dbReference type="Proteomes" id="UP001058872">
    <property type="component" value="Chromosome"/>
</dbReference>
<protein>
    <submittedName>
        <fullName evidence="3">Caspase (Peptidase)</fullName>
    </submittedName>
</protein>
<dbReference type="PANTHER" id="PTHR22576">
    <property type="entry name" value="MUCOSA ASSOCIATED LYMPHOID TISSUE LYMPHOMA TRANSLOCATION PROTEIN 1/PARACASPASE"/>
    <property type="match status" value="1"/>
</dbReference>
<evidence type="ECO:0000313" key="4">
    <source>
        <dbReference type="Proteomes" id="UP001058872"/>
    </source>
</evidence>
<feature type="domain" description="Caspase family p20" evidence="2">
    <location>
        <begin position="23"/>
        <end position="153"/>
    </location>
</feature>
<dbReference type="GO" id="GO:0004197">
    <property type="term" value="F:cysteine-type endopeptidase activity"/>
    <property type="evidence" value="ECO:0007669"/>
    <property type="project" value="InterPro"/>
</dbReference>
<feature type="region of interest" description="Disordered" evidence="1">
    <location>
        <begin position="397"/>
        <end position="446"/>
    </location>
</feature>
<dbReference type="CDD" id="cd19941">
    <property type="entry name" value="TIL"/>
    <property type="match status" value="1"/>
</dbReference>
<dbReference type="EMBL" id="CP028989">
    <property type="protein sequence ID" value="UUO65515.1"/>
    <property type="molecule type" value="Genomic_DNA"/>
</dbReference>
<organism evidence="3 4">
    <name type="scientific">Bradyrhizobium betae</name>
    <dbReference type="NCBI Taxonomy" id="244734"/>
    <lineage>
        <taxon>Bacteria</taxon>
        <taxon>Pseudomonadati</taxon>
        <taxon>Pseudomonadota</taxon>
        <taxon>Alphaproteobacteria</taxon>
        <taxon>Hyphomicrobiales</taxon>
        <taxon>Nitrobacteraceae</taxon>
        <taxon>Bradyrhizobium</taxon>
    </lineage>
</organism>
<dbReference type="InterPro" id="IPR052039">
    <property type="entry name" value="Caspase-related_regulators"/>
</dbReference>
<feature type="compositionally biased region" description="Low complexity" evidence="1">
    <location>
        <begin position="403"/>
        <end position="414"/>
    </location>
</feature>
<dbReference type="GO" id="GO:0006508">
    <property type="term" value="P:proteolysis"/>
    <property type="evidence" value="ECO:0007669"/>
    <property type="project" value="InterPro"/>
</dbReference>
<dbReference type="AlphaFoldDB" id="A0AAE9N9T5"/>
<dbReference type="Pfam" id="PF00656">
    <property type="entry name" value="Peptidase_C14"/>
    <property type="match status" value="1"/>
</dbReference>
<dbReference type="PANTHER" id="PTHR22576:SF37">
    <property type="entry name" value="MUCOSA-ASSOCIATED LYMPHOID TISSUE LYMPHOMA TRANSLOCATION PROTEIN 1"/>
    <property type="match status" value="1"/>
</dbReference>
<sequence length="576" mass="61652">MRRLGLIAMALAFCLAGESARAEKRVALVFGNSGYQNVTALTNPANDAAAMAEMFRKASFDVIDSRRDLKYMEMRRALRDFTEKARGADIAVIYFAGHGLEVDGTNYAVPVDAVLERDSDVDDEAVSLNRILLAVEPAAKLRLVILDACRDNPFAKKMKRTIASRSLGRGLIGVEANRPNTFIAFAAKEGATASDGDGRNSPFTTALVKHLTIPGLDIRKAFGFVRDDVMSATASQQEPYTTNSLGGNDVSLVPAPAVPALPARPADTDVRADYELAERVGTVEGWDSFIAAHPSGFYANLAKAQRNKLTAETERAAAAEKARQAADERARLAVEGAKAADQAKAEAEVKATEQARIAAEKKKQVEEAKLAAEQNRLAEQAKAAEIKKAAELQREAEAEAKKASAAKLAATNEAPQQPDTPTPGSAQPTGRIAMVTPTPEPQASRAIPSDLPRLLQAELKRVGCKTGEVGNEWNDQARRALSLFNQKAGTKLDTRLASLDALDAVQAKAGRVCPLECDRGFRASGEVCVKITCEAGYVLSAGGSCVKRPEATRERRSPSSASRGKCFVYQGTSFCE</sequence>
<gene>
    <name evidence="3" type="ORF">DCM83_10065</name>
</gene>
<dbReference type="SUPFAM" id="SSF52129">
    <property type="entry name" value="Caspase-like"/>
    <property type="match status" value="1"/>
</dbReference>
<dbReference type="InterPro" id="IPR029030">
    <property type="entry name" value="Caspase-like_dom_sf"/>
</dbReference>
<name>A0AAE9N9T5_9BRAD</name>
<evidence type="ECO:0000259" key="2">
    <source>
        <dbReference type="PROSITE" id="PS50208"/>
    </source>
</evidence>
<feature type="compositionally biased region" description="Polar residues" evidence="1">
    <location>
        <begin position="415"/>
        <end position="428"/>
    </location>
</feature>
<proteinExistence type="predicted"/>
<accession>A0AAE9N9T5</accession>